<dbReference type="AlphaFoldDB" id="A0A363NRC9"/>
<protein>
    <submittedName>
        <fullName evidence="1">Uncharacterized protein</fullName>
    </submittedName>
</protein>
<evidence type="ECO:0000313" key="2">
    <source>
        <dbReference type="Proteomes" id="UP000250831"/>
    </source>
</evidence>
<dbReference type="EMBL" id="QCXX01000004">
    <property type="protein sequence ID" value="PUV23211.1"/>
    <property type="molecule type" value="Genomic_DNA"/>
</dbReference>
<keyword evidence="2" id="KW-1185">Reference proteome</keyword>
<organism evidence="1 2">
    <name type="scientific">Sphingobacterium athyrii</name>
    <dbReference type="NCBI Taxonomy" id="2152717"/>
    <lineage>
        <taxon>Bacteria</taxon>
        <taxon>Pseudomonadati</taxon>
        <taxon>Bacteroidota</taxon>
        <taxon>Sphingobacteriia</taxon>
        <taxon>Sphingobacteriales</taxon>
        <taxon>Sphingobacteriaceae</taxon>
        <taxon>Sphingobacterium</taxon>
    </lineage>
</organism>
<proteinExistence type="predicted"/>
<accession>A0A363NRC9</accession>
<sequence length="345" mass="39901">MQLRTRHFLFLIPFWLLVFNSCSDSNPETGFYYWKTVFKIDTMEYRALKEVKAKSIYTRIMDIDFDPSGVQAVPISPITFPQPVPKEQALIPVVFINQRIFSEMDSLQIRALANKIVPFVSAKIKQAGKEKFNELQLDCDWTQSSRDKFFYLLKYLQELPDLKGIVVSSTLRLHQVKNTVTSGIPPVKKATLMCYNMGNLRQFGNQNSILNQQDLNTYLGGTLHNYPMEMDIALPLFQWFVVFRNNSYIGISKYISEQDINNTNLFTHNPNSNLYILAVDLPKANLKKGDVVRFEKVTQNDLLQTAKFLRGELKGKKHQIIFYHLDQATLANHDNAELQEIIRAF</sequence>
<name>A0A363NRC9_9SPHI</name>
<gene>
    <name evidence="1" type="ORF">DCO56_14805</name>
</gene>
<reference evidence="1 2" key="1">
    <citation type="submission" date="2018-04" db="EMBL/GenBank/DDBJ databases">
        <title>Sphingobacterium sp. M46 Genome.</title>
        <authorList>
            <person name="Cheng J."/>
            <person name="Li Y."/>
        </authorList>
    </citation>
    <scope>NUCLEOTIDE SEQUENCE [LARGE SCALE GENOMIC DNA]</scope>
    <source>
        <strain evidence="1 2">M46</strain>
    </source>
</reference>
<dbReference type="Proteomes" id="UP000250831">
    <property type="component" value="Unassembled WGS sequence"/>
</dbReference>
<comment type="caution">
    <text evidence="1">The sequence shown here is derived from an EMBL/GenBank/DDBJ whole genome shotgun (WGS) entry which is preliminary data.</text>
</comment>
<evidence type="ECO:0000313" key="1">
    <source>
        <dbReference type="EMBL" id="PUV23211.1"/>
    </source>
</evidence>